<dbReference type="Proteomes" id="UP000315522">
    <property type="component" value="Unassembled WGS sequence"/>
</dbReference>
<evidence type="ECO:0000256" key="6">
    <source>
        <dbReference type="RuleBase" id="RU369067"/>
    </source>
</evidence>
<dbReference type="AlphaFoldDB" id="A0A559M1K1"/>
<comment type="subcellular location">
    <subcellularLocation>
        <location evidence="6">Nucleus</location>
    </subcellularLocation>
</comment>
<keyword evidence="4" id="KW-0677">Repeat</keyword>
<dbReference type="PROSITE" id="PS50082">
    <property type="entry name" value="WD_REPEATS_2"/>
    <property type="match status" value="2"/>
</dbReference>
<name>A0A559M1K1_9HELO</name>
<gene>
    <name evidence="7" type="primary">crb3</name>
    <name evidence="7" type="ORF">LAWI1_G007509</name>
</gene>
<evidence type="ECO:0000256" key="2">
    <source>
        <dbReference type="ARBA" id="ARBA00010143"/>
    </source>
</evidence>
<dbReference type="SUPFAM" id="SSF50978">
    <property type="entry name" value="WD40 repeat-like"/>
    <property type="match status" value="1"/>
</dbReference>
<dbReference type="GO" id="GO:0006261">
    <property type="term" value="P:DNA-templated DNA replication"/>
    <property type="evidence" value="ECO:0007669"/>
    <property type="project" value="TreeGrafter"/>
</dbReference>
<sequence length="446" mass="48261">MLSEGLITSIRAQPKSANTAIAKDVGIYLHELHPTHTIKSSFKKSSTPVNSLVASSTHIFAAQADKAVVHVYSRERGNQEALISFPERIHSLALVGDGILVLGTAEGRIILWEVCTGRQVSTPAAHLQTVSCLAATQLHLVTGSEDSNIHVWSIPRLLSLSSSETQQPLRSLSNHRAAITSLVIGHSSSSTNICVSASKDNTIIAWNYHTGDLLRTFLLPSTPLCLALDPCDRAVYAGFDDGSLQLIEFSQPNSTINPLYDTALQTTPVQITIPPWTSPSEPGATLCIGLSYDGTYLFSGHATGKIAQWDTGRRAFSSELSDLNAPVTNLLMSSPFPPKRLTRASTVVKPKLGEGQYVFTAQLSKSTVRNSKFGRAVENQGLPADLLEDAIARFSQPISTSSHTASSSGDEKLRQENAELWKVVNEQRALQKKTFEKYTKLKSGVS</sequence>
<accession>A0A559M1K1</accession>
<dbReference type="Gene3D" id="2.130.10.10">
    <property type="entry name" value="YVTN repeat-like/Quinoprotein amine dehydrogenase"/>
    <property type="match status" value="2"/>
</dbReference>
<dbReference type="GO" id="GO:0006364">
    <property type="term" value="P:rRNA processing"/>
    <property type="evidence" value="ECO:0007669"/>
    <property type="project" value="UniProtKB-UniRule"/>
</dbReference>
<dbReference type="Pfam" id="PF00400">
    <property type="entry name" value="WD40"/>
    <property type="match status" value="2"/>
</dbReference>
<organism evidence="7 8">
    <name type="scientific">Lachnellula willkommii</name>
    <dbReference type="NCBI Taxonomy" id="215461"/>
    <lineage>
        <taxon>Eukaryota</taxon>
        <taxon>Fungi</taxon>
        <taxon>Dikarya</taxon>
        <taxon>Ascomycota</taxon>
        <taxon>Pezizomycotina</taxon>
        <taxon>Leotiomycetes</taxon>
        <taxon>Helotiales</taxon>
        <taxon>Lachnaceae</taxon>
        <taxon>Lachnellula</taxon>
    </lineage>
</organism>
<dbReference type="InterPro" id="IPR015943">
    <property type="entry name" value="WD40/YVTN_repeat-like_dom_sf"/>
</dbReference>
<evidence type="ECO:0000313" key="8">
    <source>
        <dbReference type="Proteomes" id="UP000315522"/>
    </source>
</evidence>
<evidence type="ECO:0000313" key="7">
    <source>
        <dbReference type="EMBL" id="TVY86846.1"/>
    </source>
</evidence>
<dbReference type="FunFam" id="2.130.10.10:FF:000929">
    <property type="entry name" value="Ribosomal assembly complex component Ipi3"/>
    <property type="match status" value="1"/>
</dbReference>
<dbReference type="PANTHER" id="PTHR18763:SF0">
    <property type="entry name" value="WD REPEAT-CONTAINING PROTEIN 18"/>
    <property type="match status" value="1"/>
</dbReference>
<feature type="repeat" description="WD" evidence="5">
    <location>
        <begin position="172"/>
        <end position="216"/>
    </location>
</feature>
<dbReference type="EMBL" id="QGML01003023">
    <property type="protein sequence ID" value="TVY86846.1"/>
    <property type="molecule type" value="Genomic_DNA"/>
</dbReference>
<comment type="function">
    <text evidence="1 6">Component of the RIX1 complex required for processing of ITS2 sequences from 35S pre-rRNA.</text>
</comment>
<dbReference type="InterPro" id="IPR001680">
    <property type="entry name" value="WD40_rpt"/>
</dbReference>
<dbReference type="InterPro" id="IPR045227">
    <property type="entry name" value="WDR18/Ipi3/RID3"/>
</dbReference>
<keyword evidence="6" id="KW-0698">rRNA processing</keyword>
<dbReference type="SMART" id="SM00320">
    <property type="entry name" value="WD40"/>
    <property type="match status" value="6"/>
</dbReference>
<keyword evidence="6" id="KW-0539">Nucleus</keyword>
<feature type="repeat" description="WD" evidence="5">
    <location>
        <begin position="123"/>
        <end position="154"/>
    </location>
</feature>
<dbReference type="GO" id="GO:0120330">
    <property type="term" value="C:rixosome complex"/>
    <property type="evidence" value="ECO:0007669"/>
    <property type="project" value="UniProtKB-UniRule"/>
</dbReference>
<dbReference type="FunFam" id="2.130.10.10:FF:000982">
    <property type="entry name" value="Ribosomal assembly complex component Ipi3"/>
    <property type="match status" value="1"/>
</dbReference>
<comment type="similarity">
    <text evidence="2 6">Belongs to the WD repeat IPI3/WDR18 family.</text>
</comment>
<dbReference type="GO" id="GO:0005656">
    <property type="term" value="C:nuclear pre-replicative complex"/>
    <property type="evidence" value="ECO:0007669"/>
    <property type="project" value="TreeGrafter"/>
</dbReference>
<keyword evidence="3 5" id="KW-0853">WD repeat</keyword>
<dbReference type="InterPro" id="IPR036322">
    <property type="entry name" value="WD40_repeat_dom_sf"/>
</dbReference>
<keyword evidence="8" id="KW-1185">Reference proteome</keyword>
<evidence type="ECO:0000256" key="1">
    <source>
        <dbReference type="ARBA" id="ARBA00002355"/>
    </source>
</evidence>
<comment type="caution">
    <text evidence="7">The sequence shown here is derived from an EMBL/GenBank/DDBJ whole genome shotgun (WGS) entry which is preliminary data.</text>
</comment>
<evidence type="ECO:0000256" key="5">
    <source>
        <dbReference type="PROSITE-ProRule" id="PRU00221"/>
    </source>
</evidence>
<reference evidence="7 8" key="1">
    <citation type="submission" date="2018-05" db="EMBL/GenBank/DDBJ databases">
        <title>Genome sequencing and assembly of the regulated plant pathogen Lachnellula willkommii and related sister species for the development of diagnostic species identification markers.</title>
        <authorList>
            <person name="Giroux E."/>
            <person name="Bilodeau G."/>
        </authorList>
    </citation>
    <scope>NUCLEOTIDE SEQUENCE [LARGE SCALE GENOMIC DNA]</scope>
    <source>
        <strain evidence="7 8">CBS 172.35</strain>
    </source>
</reference>
<comment type="subunit">
    <text evidence="6">Component of the RIX1 complex, composed of IPI1, RIX1/IPI2 and IPI3 in a 1:2:2 stoichiometry. The complex interacts (via RIX1) with MDN1 (via its hexameric AAA ATPase ring) and the pre-60S ribosome particles.</text>
</comment>
<evidence type="ECO:0000256" key="4">
    <source>
        <dbReference type="ARBA" id="ARBA00022737"/>
    </source>
</evidence>
<protein>
    <recommendedName>
        <fullName evidence="6">Pre-rRNA-processing protein IPI3</fullName>
    </recommendedName>
</protein>
<dbReference type="PANTHER" id="PTHR18763">
    <property type="entry name" value="WD-REPEAT PROTEIN 18"/>
    <property type="match status" value="1"/>
</dbReference>
<proteinExistence type="inferred from homology"/>
<evidence type="ECO:0000256" key="3">
    <source>
        <dbReference type="ARBA" id="ARBA00022574"/>
    </source>
</evidence>